<proteinExistence type="predicted"/>
<accession>A0ABN6GC77</accession>
<dbReference type="InterPro" id="IPR010235">
    <property type="entry name" value="HepT"/>
</dbReference>
<sequence length="147" mass="16809">MTLNTDHLCRTLRALESAVALYRRAVMEHQSTDQEVFRMAIVKGFELTQEVCFKLIKRRLKDFGHGARKLEATPVKELLRLAAQHGLLTLEEVERWFAYRDNRNDTAHDYGEAFAEETLALMPDFIRDARGLEGRLLAGNADFGGRS</sequence>
<dbReference type="Proteomes" id="UP000680679">
    <property type="component" value="Chromosome"/>
</dbReference>
<dbReference type="Pfam" id="PF08780">
    <property type="entry name" value="NTase_sub_bind"/>
    <property type="match status" value="1"/>
</dbReference>
<reference evidence="1 2" key="1">
    <citation type="submission" date="2021-04" db="EMBL/GenBank/DDBJ databases">
        <title>Complete genome sequencing of Allochromatium tepidum strain NZ.</title>
        <authorList>
            <person name="Tsukatani Y."/>
            <person name="Mori H."/>
        </authorList>
    </citation>
    <scope>NUCLEOTIDE SEQUENCE [LARGE SCALE GENOMIC DNA]</scope>
    <source>
        <strain evidence="1 2">NZ</strain>
    </source>
</reference>
<dbReference type="RefSeq" id="WP_213377891.1">
    <property type="nucleotide sequence ID" value="NZ_AP024563.1"/>
</dbReference>
<evidence type="ECO:0000313" key="1">
    <source>
        <dbReference type="EMBL" id="BCU06948.1"/>
    </source>
</evidence>
<protein>
    <submittedName>
        <fullName evidence="1">Nucleotidyltransferase</fullName>
    </submittedName>
</protein>
<gene>
    <name evidence="1" type="ORF">Atep_16250</name>
</gene>
<organism evidence="1 2">
    <name type="scientific">Allochromatium tepidum</name>
    <dbReference type="NCBI Taxonomy" id="553982"/>
    <lineage>
        <taxon>Bacteria</taxon>
        <taxon>Pseudomonadati</taxon>
        <taxon>Pseudomonadota</taxon>
        <taxon>Gammaproteobacteria</taxon>
        <taxon>Chromatiales</taxon>
        <taxon>Chromatiaceae</taxon>
        <taxon>Allochromatium</taxon>
    </lineage>
</organism>
<name>A0ABN6GC77_9GAMM</name>
<keyword evidence="2" id="KW-1185">Reference proteome</keyword>
<evidence type="ECO:0000313" key="2">
    <source>
        <dbReference type="Proteomes" id="UP000680679"/>
    </source>
</evidence>
<dbReference type="EMBL" id="AP024563">
    <property type="protein sequence ID" value="BCU06948.1"/>
    <property type="molecule type" value="Genomic_DNA"/>
</dbReference>
<dbReference type="SUPFAM" id="SSF81593">
    <property type="entry name" value="Nucleotidyltransferase substrate binding subunit/domain"/>
    <property type="match status" value="1"/>
</dbReference>
<dbReference type="Gene3D" id="1.20.120.330">
    <property type="entry name" value="Nucleotidyltransferases domain 2"/>
    <property type="match status" value="1"/>
</dbReference>